<reference evidence="1" key="1">
    <citation type="journal article" date="2017" name="Nature">
        <title>The sunflower genome provides insights into oil metabolism, flowering and Asterid evolution.</title>
        <authorList>
            <person name="Badouin H."/>
            <person name="Gouzy J."/>
            <person name="Grassa C.J."/>
            <person name="Murat F."/>
            <person name="Staton S.E."/>
            <person name="Cottret L."/>
            <person name="Lelandais-Briere C."/>
            <person name="Owens G.L."/>
            <person name="Carrere S."/>
            <person name="Mayjonade B."/>
            <person name="Legrand L."/>
            <person name="Gill N."/>
            <person name="Kane N.C."/>
            <person name="Bowers J.E."/>
            <person name="Hubner S."/>
            <person name="Bellec A."/>
            <person name="Berard A."/>
            <person name="Berges H."/>
            <person name="Blanchet N."/>
            <person name="Boniface M.C."/>
            <person name="Brunel D."/>
            <person name="Catrice O."/>
            <person name="Chaidir N."/>
            <person name="Claudel C."/>
            <person name="Donnadieu C."/>
            <person name="Faraut T."/>
            <person name="Fievet G."/>
            <person name="Helmstetter N."/>
            <person name="King M."/>
            <person name="Knapp S.J."/>
            <person name="Lai Z."/>
            <person name="Le Paslier M.C."/>
            <person name="Lippi Y."/>
            <person name="Lorenzon L."/>
            <person name="Mandel J.R."/>
            <person name="Marage G."/>
            <person name="Marchand G."/>
            <person name="Marquand E."/>
            <person name="Bret-Mestries E."/>
            <person name="Morien E."/>
            <person name="Nambeesan S."/>
            <person name="Nguyen T."/>
            <person name="Pegot-Espagnet P."/>
            <person name="Pouilly N."/>
            <person name="Raftis F."/>
            <person name="Sallet E."/>
            <person name="Schiex T."/>
            <person name="Thomas J."/>
            <person name="Vandecasteele C."/>
            <person name="Vares D."/>
            <person name="Vear F."/>
            <person name="Vautrin S."/>
            <person name="Crespi M."/>
            <person name="Mangin B."/>
            <person name="Burke J.M."/>
            <person name="Salse J."/>
            <person name="Munos S."/>
            <person name="Vincourt P."/>
            <person name="Rieseberg L.H."/>
            <person name="Langlade N.B."/>
        </authorList>
    </citation>
    <scope>NUCLEOTIDE SEQUENCE</scope>
    <source>
        <tissue evidence="1">Leaves</tissue>
    </source>
</reference>
<organism evidence="1 2">
    <name type="scientific">Helianthus annuus</name>
    <name type="common">Common sunflower</name>
    <dbReference type="NCBI Taxonomy" id="4232"/>
    <lineage>
        <taxon>Eukaryota</taxon>
        <taxon>Viridiplantae</taxon>
        <taxon>Streptophyta</taxon>
        <taxon>Embryophyta</taxon>
        <taxon>Tracheophyta</taxon>
        <taxon>Spermatophyta</taxon>
        <taxon>Magnoliopsida</taxon>
        <taxon>eudicotyledons</taxon>
        <taxon>Gunneridae</taxon>
        <taxon>Pentapetalae</taxon>
        <taxon>asterids</taxon>
        <taxon>campanulids</taxon>
        <taxon>Asterales</taxon>
        <taxon>Asteraceae</taxon>
        <taxon>Asteroideae</taxon>
        <taxon>Heliantheae alliance</taxon>
        <taxon>Heliantheae</taxon>
        <taxon>Helianthus</taxon>
    </lineage>
</organism>
<comment type="caution">
    <text evidence="1">The sequence shown here is derived from an EMBL/GenBank/DDBJ whole genome shotgun (WGS) entry which is preliminary data.</text>
</comment>
<keyword evidence="2" id="KW-1185">Reference proteome</keyword>
<dbReference type="EMBL" id="MNCJ02000326">
    <property type="protein sequence ID" value="KAF5782911.1"/>
    <property type="molecule type" value="Genomic_DNA"/>
</dbReference>
<proteinExistence type="predicted"/>
<gene>
    <name evidence="1" type="ORF">HanXRQr2_Chr11g0501831</name>
</gene>
<dbReference type="Gramene" id="mRNA:HanXRQr2_Chr11g0501831">
    <property type="protein sequence ID" value="CDS:HanXRQr2_Chr11g0501831.1"/>
    <property type="gene ID" value="HanXRQr2_Chr11g0501831"/>
</dbReference>
<name>A0A9K3HRH3_HELAN</name>
<dbReference type="Proteomes" id="UP000215914">
    <property type="component" value="Unassembled WGS sequence"/>
</dbReference>
<dbReference type="AlphaFoldDB" id="A0A9K3HRH3"/>
<evidence type="ECO:0000313" key="2">
    <source>
        <dbReference type="Proteomes" id="UP000215914"/>
    </source>
</evidence>
<protein>
    <submittedName>
        <fullName evidence="1">Uncharacterized protein</fullName>
    </submittedName>
</protein>
<reference evidence="1" key="2">
    <citation type="submission" date="2020-06" db="EMBL/GenBank/DDBJ databases">
        <title>Helianthus annuus Genome sequencing and assembly Release 2.</title>
        <authorList>
            <person name="Gouzy J."/>
            <person name="Langlade N."/>
            <person name="Munos S."/>
        </authorList>
    </citation>
    <scope>NUCLEOTIDE SEQUENCE</scope>
    <source>
        <tissue evidence="1">Leaves</tissue>
    </source>
</reference>
<accession>A0A9K3HRH3</accession>
<sequence>MDHPCTFGKSWELNALQATNHKDHLCTFKKLRSKILVNHTEHPCTKYDGSFAKEKKMDY</sequence>
<evidence type="ECO:0000313" key="1">
    <source>
        <dbReference type="EMBL" id="KAF5782911.1"/>
    </source>
</evidence>